<sequence length="92" mass="10544">MREDRLKAALVPWMRVETWHTFDGLDEQRFHRALAAALEVVGTPADAFEFETAMLALARQHYGEVTVEQLKVIDVYAQLAETISLYLHNTRA</sequence>
<comment type="caution">
    <text evidence="1">The sequence shown here is derived from an EMBL/GenBank/DDBJ whole genome shotgun (WGS) entry which is preliminary data.</text>
</comment>
<proteinExistence type="predicted"/>
<accession>A0A4Q8M3C6</accession>
<protein>
    <submittedName>
        <fullName evidence="1">Uncharacterized protein</fullName>
    </submittedName>
</protein>
<evidence type="ECO:0000313" key="1">
    <source>
        <dbReference type="EMBL" id="TAA41492.1"/>
    </source>
</evidence>
<dbReference type="AlphaFoldDB" id="A0A4Q8M3C6"/>
<reference evidence="1 2" key="1">
    <citation type="submission" date="2019-02" db="EMBL/GenBank/DDBJ databases">
        <title>WGS of Pseudoxanthomonas species novum from clinical isolates.</title>
        <authorList>
            <person name="Bernier A.-M."/>
            <person name="Bernard K."/>
            <person name="Vachon A."/>
        </authorList>
    </citation>
    <scope>NUCLEOTIDE SEQUENCE [LARGE SCALE GENOMIC DNA]</scope>
    <source>
        <strain evidence="1 2">NML130969</strain>
    </source>
</reference>
<name>A0A4Q8M3C6_9GAMM</name>
<organism evidence="1 2">
    <name type="scientific">Pseudoxanthomonas winnipegensis</name>
    <dbReference type="NCBI Taxonomy" id="2480810"/>
    <lineage>
        <taxon>Bacteria</taxon>
        <taxon>Pseudomonadati</taxon>
        <taxon>Pseudomonadota</taxon>
        <taxon>Gammaproteobacteria</taxon>
        <taxon>Lysobacterales</taxon>
        <taxon>Lysobacteraceae</taxon>
        <taxon>Pseudoxanthomonas</taxon>
    </lineage>
</organism>
<dbReference type="OrthoDB" id="6928429at2"/>
<gene>
    <name evidence="1" type="ORF">EA655_11140</name>
</gene>
<dbReference type="Proteomes" id="UP000294164">
    <property type="component" value="Unassembled WGS sequence"/>
</dbReference>
<evidence type="ECO:0000313" key="2">
    <source>
        <dbReference type="Proteomes" id="UP000294164"/>
    </source>
</evidence>
<dbReference type="EMBL" id="SHMG01000006">
    <property type="protein sequence ID" value="TAA41492.1"/>
    <property type="molecule type" value="Genomic_DNA"/>
</dbReference>